<gene>
    <name evidence="2" type="ORF">DFR70_110187</name>
</gene>
<evidence type="ECO:0000313" key="3">
    <source>
        <dbReference type="Proteomes" id="UP000247569"/>
    </source>
</evidence>
<organism evidence="2 3">
    <name type="scientific">Nocardia tenerifensis</name>
    <dbReference type="NCBI Taxonomy" id="228006"/>
    <lineage>
        <taxon>Bacteria</taxon>
        <taxon>Bacillati</taxon>
        <taxon>Actinomycetota</taxon>
        <taxon>Actinomycetes</taxon>
        <taxon>Mycobacteriales</taxon>
        <taxon>Nocardiaceae</taxon>
        <taxon>Nocardia</taxon>
    </lineage>
</organism>
<accession>A0A318K015</accession>
<dbReference type="Proteomes" id="UP000247569">
    <property type="component" value="Unassembled WGS sequence"/>
</dbReference>
<name>A0A318K015_9NOCA</name>
<dbReference type="EMBL" id="QJKF01000010">
    <property type="protein sequence ID" value="PXX60346.1"/>
    <property type="molecule type" value="Genomic_DNA"/>
</dbReference>
<comment type="caution">
    <text evidence="2">The sequence shown here is derived from an EMBL/GenBank/DDBJ whole genome shotgun (WGS) entry which is preliminary data.</text>
</comment>
<feature type="region of interest" description="Disordered" evidence="1">
    <location>
        <begin position="1"/>
        <end position="25"/>
    </location>
</feature>
<evidence type="ECO:0000256" key="1">
    <source>
        <dbReference type="SAM" id="MobiDB-lite"/>
    </source>
</evidence>
<dbReference type="AlphaFoldDB" id="A0A318K015"/>
<feature type="compositionally biased region" description="Polar residues" evidence="1">
    <location>
        <begin position="1"/>
        <end position="15"/>
    </location>
</feature>
<evidence type="ECO:0000313" key="2">
    <source>
        <dbReference type="EMBL" id="PXX60346.1"/>
    </source>
</evidence>
<reference evidence="2 3" key="1">
    <citation type="submission" date="2018-05" db="EMBL/GenBank/DDBJ databases">
        <title>Genomic Encyclopedia of Type Strains, Phase IV (KMG-IV): sequencing the most valuable type-strain genomes for metagenomic binning, comparative biology and taxonomic classification.</title>
        <authorList>
            <person name="Goeker M."/>
        </authorList>
    </citation>
    <scope>NUCLEOTIDE SEQUENCE [LARGE SCALE GENOMIC DNA]</scope>
    <source>
        <strain evidence="2 3">DSM 44704</strain>
    </source>
</reference>
<sequence length="50" mass="5365">MPETAMNEQDNSPTGENEIGFSRQAPVMQAIPQADRMQITSNGHFGSGVS</sequence>
<protein>
    <submittedName>
        <fullName evidence="2">Uncharacterized protein</fullName>
    </submittedName>
</protein>
<keyword evidence="3" id="KW-1185">Reference proteome</keyword>
<proteinExistence type="predicted"/>